<accession>A0A2P6VEX8</accession>
<organism evidence="5 6">
    <name type="scientific">Micractinium conductrix</name>
    <dbReference type="NCBI Taxonomy" id="554055"/>
    <lineage>
        <taxon>Eukaryota</taxon>
        <taxon>Viridiplantae</taxon>
        <taxon>Chlorophyta</taxon>
        <taxon>core chlorophytes</taxon>
        <taxon>Trebouxiophyceae</taxon>
        <taxon>Chlorellales</taxon>
        <taxon>Chlorellaceae</taxon>
        <taxon>Chlorella clade</taxon>
        <taxon>Micractinium</taxon>
    </lineage>
</organism>
<sequence>MATLWSIVANWLIPVPLGLFLLTSLPLPRNFRRGTLLFTQRVFDLPIVGAFKLLHIMLWITALAFLSSARQVQVMRQTQADQVFTTPNQEIAVLSKRWRAERNLWLSAFAFSSWVFLAAFYREAVRRLELEARLSDLERSEFTATEPLRGGDREASVSREVTSKAAAAASRDRTPLAGNSPNKTGSVRAAAHPAAAELVGAVPGGRAAAGVEMQGLKKDM</sequence>
<reference evidence="5" key="2">
    <citation type="submission" date="2018-02" db="EMBL/GenBank/DDBJ databases">
        <authorList>
            <person name="Cohen D.B."/>
            <person name="Kent A.D."/>
        </authorList>
    </citation>
    <scope>NUCLEOTIDE SEQUENCE</scope>
    <source>
        <strain evidence="5">SAG 241.80</strain>
    </source>
</reference>
<dbReference type="EMBL" id="LHPF02000009">
    <property type="protein sequence ID" value="PSC72645.1"/>
    <property type="molecule type" value="Genomic_DNA"/>
</dbReference>
<name>A0A2P6VEX8_9CHLO</name>
<evidence type="ECO:0000259" key="3">
    <source>
        <dbReference type="Pfam" id="PF05529"/>
    </source>
</evidence>
<dbReference type="Pfam" id="PF05529">
    <property type="entry name" value="Bap31"/>
    <property type="match status" value="1"/>
</dbReference>
<feature type="transmembrane region" description="Helical" evidence="2">
    <location>
        <begin position="7"/>
        <end position="27"/>
    </location>
</feature>
<proteinExistence type="predicted"/>
<feature type="transmembrane region" description="Helical" evidence="2">
    <location>
        <begin position="104"/>
        <end position="121"/>
    </location>
</feature>
<feature type="transmembrane region" description="Helical" evidence="2">
    <location>
        <begin position="47"/>
        <end position="66"/>
    </location>
</feature>
<gene>
    <name evidence="5" type="ORF">C2E20_3846</name>
</gene>
<keyword evidence="2" id="KW-0812">Transmembrane</keyword>
<keyword evidence="6" id="KW-1185">Reference proteome</keyword>
<feature type="domain" description="BAP29/BAP31 transmembrane" evidence="3">
    <location>
        <begin position="1"/>
        <end position="131"/>
    </location>
</feature>
<dbReference type="OrthoDB" id="512663at2759"/>
<feature type="region of interest" description="Disordered" evidence="1">
    <location>
        <begin position="145"/>
        <end position="189"/>
    </location>
</feature>
<dbReference type="AlphaFoldDB" id="A0A2P6VEX8"/>
<evidence type="ECO:0000313" key="5">
    <source>
        <dbReference type="EMBL" id="PSC72646.1"/>
    </source>
</evidence>
<evidence type="ECO:0000313" key="4">
    <source>
        <dbReference type="EMBL" id="PSC72645.1"/>
    </source>
</evidence>
<keyword evidence="2" id="KW-0472">Membrane</keyword>
<dbReference type="EMBL" id="LHPF02000009">
    <property type="protein sequence ID" value="PSC72646.1"/>
    <property type="molecule type" value="Genomic_DNA"/>
</dbReference>
<protein>
    <submittedName>
        <fullName evidence="4">Expressed protein isoform A</fullName>
    </submittedName>
    <submittedName>
        <fullName evidence="5">Expressed protein isoform B</fullName>
    </submittedName>
</protein>
<dbReference type="InterPro" id="IPR040463">
    <property type="entry name" value="BAP29/BAP31_N"/>
</dbReference>
<evidence type="ECO:0000256" key="1">
    <source>
        <dbReference type="SAM" id="MobiDB-lite"/>
    </source>
</evidence>
<dbReference type="Proteomes" id="UP000239649">
    <property type="component" value="Unassembled WGS sequence"/>
</dbReference>
<reference evidence="5 6" key="1">
    <citation type="journal article" date="2018" name="Plant J.">
        <title>Genome sequences of Chlorella sorokiniana UTEX 1602 and Micractinium conductrix SAG 241.80: implications to maltose excretion by a green alga.</title>
        <authorList>
            <person name="Arriola M.B."/>
            <person name="Velmurugan N."/>
            <person name="Zhang Y."/>
            <person name="Plunkett M.H."/>
            <person name="Hondzo H."/>
            <person name="Barney B.M."/>
        </authorList>
    </citation>
    <scope>NUCLEOTIDE SEQUENCE [LARGE SCALE GENOMIC DNA]</scope>
    <source>
        <strain evidence="5 6">SAG 241.80</strain>
    </source>
</reference>
<evidence type="ECO:0000256" key="2">
    <source>
        <dbReference type="SAM" id="Phobius"/>
    </source>
</evidence>
<evidence type="ECO:0000313" key="6">
    <source>
        <dbReference type="Proteomes" id="UP000239649"/>
    </source>
</evidence>
<comment type="caution">
    <text evidence="5">The sequence shown here is derived from an EMBL/GenBank/DDBJ whole genome shotgun (WGS) entry which is preliminary data.</text>
</comment>
<keyword evidence="2" id="KW-1133">Transmembrane helix</keyword>